<evidence type="ECO:0000313" key="2">
    <source>
        <dbReference type="Proteomes" id="UP001169719"/>
    </source>
</evidence>
<evidence type="ECO:0008006" key="3">
    <source>
        <dbReference type="Google" id="ProtNLM"/>
    </source>
</evidence>
<evidence type="ECO:0000313" key="1">
    <source>
        <dbReference type="EMBL" id="MDN2483444.1"/>
    </source>
</evidence>
<keyword evidence="2" id="KW-1185">Reference proteome</keyword>
<proteinExistence type="predicted"/>
<accession>A0ABT7Y5W8</accession>
<dbReference type="RefSeq" id="WP_289963932.1">
    <property type="nucleotide sequence ID" value="NZ_JAUEOZ010000002.1"/>
</dbReference>
<name>A0ABT7Y5W8_9VIBR</name>
<comment type="caution">
    <text evidence="1">The sequence shown here is derived from an EMBL/GenBank/DDBJ whole genome shotgun (WGS) entry which is preliminary data.</text>
</comment>
<reference evidence="1" key="1">
    <citation type="submission" date="2024-05" db="EMBL/GenBank/DDBJ databases">
        <title>Genome Sequences of Four Agar- Degrading Marine Bacteria.</title>
        <authorList>
            <person name="Phillips E.K."/>
            <person name="Shaffer J.C."/>
            <person name="Henson M.W."/>
            <person name="Temperton B."/>
            <person name="Thrash C.J."/>
            <person name="Martin M.O."/>
        </authorList>
    </citation>
    <scope>NUCLEOTIDE SEQUENCE</scope>
    <source>
        <strain evidence="1">EKP203</strain>
    </source>
</reference>
<organism evidence="1 2">
    <name type="scientific">Vibrio agarivorans</name>
    <dbReference type="NCBI Taxonomy" id="153622"/>
    <lineage>
        <taxon>Bacteria</taxon>
        <taxon>Pseudomonadati</taxon>
        <taxon>Pseudomonadota</taxon>
        <taxon>Gammaproteobacteria</taxon>
        <taxon>Vibrionales</taxon>
        <taxon>Vibrionaceae</taxon>
        <taxon>Vibrio</taxon>
    </lineage>
</organism>
<dbReference type="Proteomes" id="UP001169719">
    <property type="component" value="Unassembled WGS sequence"/>
</dbReference>
<protein>
    <recommendedName>
        <fullName evidence="3">HNH endonuclease</fullName>
    </recommendedName>
</protein>
<sequence length="315" mass="35821">MSSSSFLQVDIPFNQRHTCWFCGEPSNDYIDFPKSQKAIARLEHQPLALPACSECSKFQYKDDMLSIWSLRDHIKHALISKYAKHLGIGENWTEKELQESEFTGSLLGGFGESAWAMYEIAKERVSYKGWKLTINDLALDGYDDTSGFEFDGVRYLSVNTCIDYFVKATGLDRELLIGLIDIVSTDRFAYALRIAQLNKNVSNRERAEILDEIATQEAEQEEINSHTVQTELEITDVEEVVISGTTAPAFAIQWAITKNVKNLDDLCAIEDDYFDNFEHLGGPAAFMSYNGLQLYLEAREDTDWANENDPNSELW</sequence>
<gene>
    <name evidence="1" type="ORF">QWJ08_19035</name>
</gene>
<dbReference type="EMBL" id="JAUEOZ010000002">
    <property type="protein sequence ID" value="MDN2483444.1"/>
    <property type="molecule type" value="Genomic_DNA"/>
</dbReference>